<protein>
    <submittedName>
        <fullName evidence="1">DUF393 domain-containing protein</fullName>
    </submittedName>
</protein>
<evidence type="ECO:0000313" key="1">
    <source>
        <dbReference type="EMBL" id="QXO16553.1"/>
    </source>
</evidence>
<proteinExistence type="predicted"/>
<dbReference type="PANTHER" id="PTHR34290:SF2">
    <property type="entry name" value="OS04G0668800 PROTEIN"/>
    <property type="match status" value="1"/>
</dbReference>
<dbReference type="GO" id="GO:0015035">
    <property type="term" value="F:protein-disulfide reductase activity"/>
    <property type="evidence" value="ECO:0007669"/>
    <property type="project" value="InterPro"/>
</dbReference>
<gene>
    <name evidence="1" type="ORF">KNV97_04420</name>
</gene>
<name>A0A975U7I0_9VIBR</name>
<dbReference type="PANTHER" id="PTHR34290">
    <property type="entry name" value="SI:CH73-390P7.2"/>
    <property type="match status" value="1"/>
</dbReference>
<dbReference type="AlphaFoldDB" id="A0A975U7I0"/>
<dbReference type="KEGG" id="vos:KNV97_04420"/>
<dbReference type="InterPro" id="IPR044691">
    <property type="entry name" value="DCC1_Trx"/>
</dbReference>
<organism evidence="1 2">
    <name type="scientific">Vibrio ostreae</name>
    <dbReference type="NCBI Taxonomy" id="2841925"/>
    <lineage>
        <taxon>Bacteria</taxon>
        <taxon>Pseudomonadati</taxon>
        <taxon>Pseudomonadota</taxon>
        <taxon>Gammaproteobacteria</taxon>
        <taxon>Vibrionales</taxon>
        <taxon>Vibrionaceae</taxon>
        <taxon>Vibrio</taxon>
    </lineage>
</organism>
<accession>A0A975U7I0</accession>
<evidence type="ECO:0000313" key="2">
    <source>
        <dbReference type="Proteomes" id="UP000694232"/>
    </source>
</evidence>
<dbReference type="EMBL" id="CP076642">
    <property type="protein sequence ID" value="QXO16553.1"/>
    <property type="molecule type" value="Genomic_DNA"/>
</dbReference>
<dbReference type="Proteomes" id="UP000694232">
    <property type="component" value="Chromosome 2"/>
</dbReference>
<keyword evidence="2" id="KW-1185">Reference proteome</keyword>
<dbReference type="InterPro" id="IPR007263">
    <property type="entry name" value="DCC1-like"/>
</dbReference>
<dbReference type="Pfam" id="PF04134">
    <property type="entry name" value="DCC1-like"/>
    <property type="match status" value="1"/>
</dbReference>
<reference evidence="1" key="1">
    <citation type="submission" date="2021-06" db="EMBL/GenBank/DDBJ databases">
        <title>Vibrio nov. sp., novel gut bacterium isolated from Yellow Sea oyster.</title>
        <authorList>
            <person name="Muhammad N."/>
            <person name="Nguyen T.H."/>
            <person name="Lee Y.-J."/>
            <person name="Ko J."/>
            <person name="Kim S.-G."/>
        </authorList>
    </citation>
    <scope>NUCLEOTIDE SEQUENCE</scope>
    <source>
        <strain evidence="1">OG9-811</strain>
    </source>
</reference>
<sequence length="134" mass="15811">MNILKTCHKLRFFFDGQCPLCVREMRALKRYDDHNLIALIDINSDQMADYPDIDPAEAQRIILAYNNRNQLIRGLDVLHQAWRLVGKGWIYAPTRWPLIKTLADQCYLLFAKHRYTISRWLTGQSRCDNNQCGR</sequence>